<evidence type="ECO:0000256" key="1">
    <source>
        <dbReference type="SAM" id="Phobius"/>
    </source>
</evidence>
<organism evidence="3 4">
    <name type="scientific">Pseudalkalibacillus berkeleyi</name>
    <dbReference type="NCBI Taxonomy" id="1069813"/>
    <lineage>
        <taxon>Bacteria</taxon>
        <taxon>Bacillati</taxon>
        <taxon>Bacillota</taxon>
        <taxon>Bacilli</taxon>
        <taxon>Bacillales</taxon>
        <taxon>Fictibacillaceae</taxon>
        <taxon>Pseudalkalibacillus</taxon>
    </lineage>
</organism>
<dbReference type="RefSeq" id="WP_236333961.1">
    <property type="nucleotide sequence ID" value="NZ_JAKIJS010000001.1"/>
</dbReference>
<feature type="transmembrane region" description="Helical" evidence="1">
    <location>
        <begin position="7"/>
        <end position="26"/>
    </location>
</feature>
<protein>
    <submittedName>
        <fullName evidence="3">Transglycosylase SLT domain-containing protein</fullName>
    </submittedName>
</protein>
<keyword evidence="1" id="KW-0812">Transmembrane</keyword>
<dbReference type="PANTHER" id="PTHR37423">
    <property type="entry name" value="SOLUBLE LYTIC MUREIN TRANSGLYCOSYLASE-RELATED"/>
    <property type="match status" value="1"/>
</dbReference>
<name>A0ABS9GYW4_9BACL</name>
<evidence type="ECO:0000313" key="3">
    <source>
        <dbReference type="EMBL" id="MCF6137938.1"/>
    </source>
</evidence>
<gene>
    <name evidence="3" type="ORF">L2716_09410</name>
</gene>
<dbReference type="EMBL" id="JAKIJS010000001">
    <property type="protein sequence ID" value="MCF6137938.1"/>
    <property type="molecule type" value="Genomic_DNA"/>
</dbReference>
<dbReference type="Gene3D" id="1.10.530.10">
    <property type="match status" value="1"/>
</dbReference>
<evidence type="ECO:0000259" key="2">
    <source>
        <dbReference type="Pfam" id="PF01464"/>
    </source>
</evidence>
<sequence length="240" mass="28365">MRNKKHLYILFGAFMSLIMALSYTFLQNHTLKQKLEKKKEQTLLLESEKDYQQMVSFYKKERQSKKPQASGFVVRKEAQKLAKQFHKHSDGRFKEEWGQFLVTESLRNDVDPYIVYELLRVETGNKFDPTLVGPKTKYGRAYGMAQFMENTAPWIAEMAGMEYESKEQLFNPYYAIQLSIVYLDYLHAKYDDWDKALTAYHRGMYGLEKYIQKEGHAESWYAKEIQQKAEKQELIAVGDK</sequence>
<keyword evidence="1" id="KW-0472">Membrane</keyword>
<accession>A0ABS9GYW4</accession>
<dbReference type="SUPFAM" id="SSF53955">
    <property type="entry name" value="Lysozyme-like"/>
    <property type="match status" value="1"/>
</dbReference>
<feature type="domain" description="Transglycosylase SLT" evidence="2">
    <location>
        <begin position="105"/>
        <end position="220"/>
    </location>
</feature>
<dbReference type="PANTHER" id="PTHR37423:SF2">
    <property type="entry name" value="MEMBRANE-BOUND LYTIC MUREIN TRANSGLYCOSYLASE C"/>
    <property type="match status" value="1"/>
</dbReference>
<keyword evidence="1" id="KW-1133">Transmembrane helix</keyword>
<dbReference type="InterPro" id="IPR023346">
    <property type="entry name" value="Lysozyme-like_dom_sf"/>
</dbReference>
<dbReference type="InterPro" id="IPR008258">
    <property type="entry name" value="Transglycosylase_SLT_dom_1"/>
</dbReference>
<dbReference type="Proteomes" id="UP001649381">
    <property type="component" value="Unassembled WGS sequence"/>
</dbReference>
<keyword evidence="4" id="KW-1185">Reference proteome</keyword>
<evidence type="ECO:0000313" key="4">
    <source>
        <dbReference type="Proteomes" id="UP001649381"/>
    </source>
</evidence>
<proteinExistence type="predicted"/>
<comment type="caution">
    <text evidence="3">The sequence shown here is derived from an EMBL/GenBank/DDBJ whole genome shotgun (WGS) entry which is preliminary data.</text>
</comment>
<dbReference type="Pfam" id="PF01464">
    <property type="entry name" value="SLT"/>
    <property type="match status" value="1"/>
</dbReference>
<reference evidence="3 4" key="1">
    <citation type="submission" date="2022-01" db="EMBL/GenBank/DDBJ databases">
        <title>Alkalihalobacillus sp. EGI L200015, a novel bacterium isolated from a salt lake sediment.</title>
        <authorList>
            <person name="Gao L."/>
            <person name="Fang B.-Z."/>
            <person name="Li W.-J."/>
        </authorList>
    </citation>
    <scope>NUCLEOTIDE SEQUENCE [LARGE SCALE GENOMIC DNA]</scope>
    <source>
        <strain evidence="3 4">KCTC 12718</strain>
    </source>
</reference>